<keyword evidence="1" id="KW-0677">Repeat</keyword>
<dbReference type="GO" id="GO:0010608">
    <property type="term" value="P:post-transcriptional regulation of gene expression"/>
    <property type="evidence" value="ECO:0007669"/>
    <property type="project" value="TreeGrafter"/>
</dbReference>
<dbReference type="SUPFAM" id="SSF48371">
    <property type="entry name" value="ARM repeat"/>
    <property type="match status" value="1"/>
</dbReference>
<dbReference type="GO" id="GO:0003729">
    <property type="term" value="F:mRNA binding"/>
    <property type="evidence" value="ECO:0007669"/>
    <property type="project" value="TreeGrafter"/>
</dbReference>
<dbReference type="AlphaFoldDB" id="A0A6C0H8Q5"/>
<sequence length="353" mass="42592">MSNWNYYKAWERQIIYMMYEDFFYFNTYTTIEKYYINEYLNSMNTNDDTNNISLILQDYVLLDNIKDIVKNCNILFLLKNNKIIEIKKTIIDNIYKLSINKNTYTSILNLLDFTDFHQLIILKIDIYVIQLIENKYGCHIIQKIIKLIDYKNITSLLKKIYNYFSVGYKSPSANYVYQLIITKYQNNNYMDLPYIYDNIKKISLHQYGCRIICRILEQKNNNIIINNIITNFDCLCVNRYSRFVIECLINNVSSDILNLIRKKITKNIINYSVNNHSSFIIRKLIDKKVLEIHKIYTIQQIIYLLNHKNTYYINIYILNSINKEMKNKIKNIFINKESENNKNYNTYLELLNM</sequence>
<evidence type="ECO:0000256" key="1">
    <source>
        <dbReference type="ARBA" id="ARBA00022737"/>
    </source>
</evidence>
<reference evidence="3" key="1">
    <citation type="journal article" date="2020" name="Nature">
        <title>Giant virus diversity and host interactions through global metagenomics.</title>
        <authorList>
            <person name="Schulz F."/>
            <person name="Roux S."/>
            <person name="Paez-Espino D."/>
            <person name="Jungbluth S."/>
            <person name="Walsh D.A."/>
            <person name="Denef V.J."/>
            <person name="McMahon K.D."/>
            <person name="Konstantinidis K.T."/>
            <person name="Eloe-Fadrosh E.A."/>
            <person name="Kyrpides N.C."/>
            <person name="Woyke T."/>
        </authorList>
    </citation>
    <scope>NUCLEOTIDE SEQUENCE</scope>
    <source>
        <strain evidence="3">GVMAG-M-3300023179-82</strain>
    </source>
</reference>
<name>A0A6C0H8Q5_9ZZZZ</name>
<dbReference type="EMBL" id="MN739911">
    <property type="protein sequence ID" value="QHT76982.1"/>
    <property type="molecule type" value="Genomic_DNA"/>
</dbReference>
<organism evidence="3">
    <name type="scientific">viral metagenome</name>
    <dbReference type="NCBI Taxonomy" id="1070528"/>
    <lineage>
        <taxon>unclassified sequences</taxon>
        <taxon>metagenomes</taxon>
        <taxon>organismal metagenomes</taxon>
    </lineage>
</organism>
<evidence type="ECO:0000259" key="2">
    <source>
        <dbReference type="PROSITE" id="PS50303"/>
    </source>
</evidence>
<dbReference type="Gene3D" id="1.25.10.10">
    <property type="entry name" value="Leucine-rich Repeat Variant"/>
    <property type="match status" value="1"/>
</dbReference>
<dbReference type="InterPro" id="IPR016024">
    <property type="entry name" value="ARM-type_fold"/>
</dbReference>
<dbReference type="PROSITE" id="PS50303">
    <property type="entry name" value="PUM_HD"/>
    <property type="match status" value="1"/>
</dbReference>
<dbReference type="InterPro" id="IPR001313">
    <property type="entry name" value="Pumilio_RNA-bd_rpt"/>
</dbReference>
<dbReference type="InterPro" id="IPR011989">
    <property type="entry name" value="ARM-like"/>
</dbReference>
<dbReference type="SMART" id="SM00025">
    <property type="entry name" value="Pumilio"/>
    <property type="match status" value="4"/>
</dbReference>
<accession>A0A6C0H8Q5</accession>
<feature type="domain" description="PUM-HD" evidence="2">
    <location>
        <begin position="26"/>
        <end position="353"/>
    </location>
</feature>
<dbReference type="GO" id="GO:0005737">
    <property type="term" value="C:cytoplasm"/>
    <property type="evidence" value="ECO:0007669"/>
    <property type="project" value="TreeGrafter"/>
</dbReference>
<protein>
    <recommendedName>
        <fullName evidence="2">PUM-HD domain-containing protein</fullName>
    </recommendedName>
</protein>
<dbReference type="Pfam" id="PF00806">
    <property type="entry name" value="PUF"/>
    <property type="match status" value="2"/>
</dbReference>
<evidence type="ECO:0000313" key="3">
    <source>
        <dbReference type="EMBL" id="QHT76982.1"/>
    </source>
</evidence>
<dbReference type="InterPro" id="IPR033133">
    <property type="entry name" value="PUM-HD"/>
</dbReference>
<dbReference type="PROSITE" id="PS50302">
    <property type="entry name" value="PUM"/>
    <property type="match status" value="2"/>
</dbReference>
<proteinExistence type="predicted"/>
<dbReference type="PANTHER" id="PTHR12537">
    <property type="entry name" value="RNA BINDING PROTEIN PUMILIO-RELATED"/>
    <property type="match status" value="1"/>
</dbReference>